<evidence type="ECO:0000313" key="5">
    <source>
        <dbReference type="Proteomes" id="UP000030653"/>
    </source>
</evidence>
<evidence type="ECO:0000256" key="2">
    <source>
        <dbReference type="ARBA" id="ARBA00023306"/>
    </source>
</evidence>
<feature type="region of interest" description="Disordered" evidence="3">
    <location>
        <begin position="564"/>
        <end position="596"/>
    </location>
</feature>
<feature type="region of interest" description="Disordered" evidence="3">
    <location>
        <begin position="275"/>
        <end position="309"/>
    </location>
</feature>
<sequence>MYWRFGFHSTSSIDTLLEKPDVPVESILEDEDLLQECKSQNARLVQYLQRPDVLRTLFGYVTGDIDVEPRSSYKYPYLAAEVLCSDIWSIVETCLEHSDELLTPFWDTVLSKTTDDLLSNPVMPARFTKINSVFLAKKPAEMLQFIKSVPDVVTKLLAQVEIPAVVDLLFRIVKSDGQIEGAGAVDWLSTEGFVPLLMNLLSPYERPEIHVAVSELLKDIISISCPAPGNVSMTGGMDDAAQDVSVSNRLVRELAAERTVIKLVGFMLGDTEDHANGETSRLWKQSDEPAESFSRSSREENAPLAPPPERAASALVHGTSVAIELIRKNHSDYYEPVLFHTLRNRLIAVQQHQALTTPNTMASHVGSEDRESLETALASLAEEVGIVHLGHLLNAVCDRLDEFQALLRQPRTSVSCSRPHIIHSFGSESCQTAPLETTMGLVVPLTFERLRICELYAELYHTSNMALLNRLPGDGPSYDSEGRLLGGLAGLGELARVSASGPSDASHSDRDEKESELHAARELPVSTSSMDTSSISVDEDMLDEALENAPVDSDLAEAAITDPPVTSIQHSSPRGVDPFQDPDDSGAPLEHDTEETDLARERACSGDRLKQQYLELGILETLLSLFFDYPWNNFLHLVVYDVVHQVLTGRVEEGYNRLLTIHLLKDARLIERILQYQPQGEQSQSENNVRGGFSGHLMLLADDVIQAYDEFSKSMKVCLDTVVPQPEWDVFVARHRLAKEQEKKILGGIRPAAANRRTALFSAQVDEVGGTGATTSSNVTSLAPPTSSNSLKTPPLSSSRQVTAFDQDERDSVLVASPDEEDDDEWGSFASTTQGDAILSFDEEEEDTLAFTPAPSISERVLTIADLNSSFHADIEAKGSTAIFEQWPPDNEAEEGMGDIMNGQ</sequence>
<evidence type="ECO:0000256" key="3">
    <source>
        <dbReference type="SAM" id="MobiDB-lite"/>
    </source>
</evidence>
<dbReference type="InterPro" id="IPR007587">
    <property type="entry name" value="SAPS"/>
</dbReference>
<dbReference type="OrthoDB" id="10259133at2759"/>
<dbReference type="GO" id="GO:0005829">
    <property type="term" value="C:cytosol"/>
    <property type="evidence" value="ECO:0007669"/>
    <property type="project" value="TreeGrafter"/>
</dbReference>
<dbReference type="AlphaFoldDB" id="M5FT75"/>
<feature type="compositionally biased region" description="Basic and acidic residues" evidence="3">
    <location>
        <begin position="506"/>
        <end position="521"/>
    </location>
</feature>
<protein>
    <submittedName>
        <fullName evidence="4">SAPS-domain-containing protein</fullName>
    </submittedName>
</protein>
<dbReference type="EMBL" id="JH795866">
    <property type="protein sequence ID" value="EJU00801.1"/>
    <property type="molecule type" value="Genomic_DNA"/>
</dbReference>
<evidence type="ECO:0000256" key="1">
    <source>
        <dbReference type="ARBA" id="ARBA00006180"/>
    </source>
</evidence>
<reference evidence="4 5" key="1">
    <citation type="journal article" date="2012" name="Science">
        <title>The Paleozoic origin of enzymatic lignin decomposition reconstructed from 31 fungal genomes.</title>
        <authorList>
            <person name="Floudas D."/>
            <person name="Binder M."/>
            <person name="Riley R."/>
            <person name="Barry K."/>
            <person name="Blanchette R.A."/>
            <person name="Henrissat B."/>
            <person name="Martinez A.T."/>
            <person name="Otillar R."/>
            <person name="Spatafora J.W."/>
            <person name="Yadav J.S."/>
            <person name="Aerts A."/>
            <person name="Benoit I."/>
            <person name="Boyd A."/>
            <person name="Carlson A."/>
            <person name="Copeland A."/>
            <person name="Coutinho P.M."/>
            <person name="de Vries R.P."/>
            <person name="Ferreira P."/>
            <person name="Findley K."/>
            <person name="Foster B."/>
            <person name="Gaskell J."/>
            <person name="Glotzer D."/>
            <person name="Gorecki P."/>
            <person name="Heitman J."/>
            <person name="Hesse C."/>
            <person name="Hori C."/>
            <person name="Igarashi K."/>
            <person name="Jurgens J.A."/>
            <person name="Kallen N."/>
            <person name="Kersten P."/>
            <person name="Kohler A."/>
            <person name="Kuees U."/>
            <person name="Kumar T.K.A."/>
            <person name="Kuo A."/>
            <person name="LaButti K."/>
            <person name="Larrondo L.F."/>
            <person name="Lindquist E."/>
            <person name="Ling A."/>
            <person name="Lombard V."/>
            <person name="Lucas S."/>
            <person name="Lundell T."/>
            <person name="Martin R."/>
            <person name="McLaughlin D.J."/>
            <person name="Morgenstern I."/>
            <person name="Morin E."/>
            <person name="Murat C."/>
            <person name="Nagy L.G."/>
            <person name="Nolan M."/>
            <person name="Ohm R.A."/>
            <person name="Patyshakuliyeva A."/>
            <person name="Rokas A."/>
            <person name="Ruiz-Duenas F.J."/>
            <person name="Sabat G."/>
            <person name="Salamov A."/>
            <person name="Samejima M."/>
            <person name="Schmutz J."/>
            <person name="Slot J.C."/>
            <person name="St John F."/>
            <person name="Stenlid J."/>
            <person name="Sun H."/>
            <person name="Sun S."/>
            <person name="Syed K."/>
            <person name="Tsang A."/>
            <person name="Wiebenga A."/>
            <person name="Young D."/>
            <person name="Pisabarro A."/>
            <person name="Eastwood D.C."/>
            <person name="Martin F."/>
            <person name="Cullen D."/>
            <person name="Grigoriev I.V."/>
            <person name="Hibbett D.S."/>
        </authorList>
    </citation>
    <scope>NUCLEOTIDE SEQUENCE [LARGE SCALE GENOMIC DNA]</scope>
    <source>
        <strain evidence="4 5">DJM-731 SS1</strain>
    </source>
</reference>
<dbReference type="OMA" id="HAYIACE"/>
<feature type="region of interest" description="Disordered" evidence="3">
    <location>
        <begin position="770"/>
        <end position="810"/>
    </location>
</feature>
<dbReference type="GeneID" id="63691549"/>
<dbReference type="GO" id="GO:0005634">
    <property type="term" value="C:nucleus"/>
    <property type="evidence" value="ECO:0007669"/>
    <property type="project" value="TreeGrafter"/>
</dbReference>
<feature type="compositionally biased region" description="Polar residues" evidence="3">
    <location>
        <begin position="773"/>
        <end position="804"/>
    </location>
</feature>
<dbReference type="HOGENOM" id="CLU_003676_1_1_1"/>
<dbReference type="STRING" id="1858805.M5FT75"/>
<feature type="compositionally biased region" description="Low complexity" evidence="3">
    <location>
        <begin position="525"/>
        <end position="535"/>
    </location>
</feature>
<dbReference type="GO" id="GO:0019888">
    <property type="term" value="F:protein phosphatase regulator activity"/>
    <property type="evidence" value="ECO:0007669"/>
    <property type="project" value="TreeGrafter"/>
</dbReference>
<proteinExistence type="inferred from homology"/>
<dbReference type="PANTHER" id="PTHR12634:SF8">
    <property type="entry name" value="FIERY MOUNTAIN, ISOFORM D"/>
    <property type="match status" value="1"/>
</dbReference>
<name>M5FT75_DACPD</name>
<dbReference type="Pfam" id="PF04499">
    <property type="entry name" value="SAPS"/>
    <property type="match status" value="1"/>
</dbReference>
<dbReference type="Proteomes" id="UP000030653">
    <property type="component" value="Unassembled WGS sequence"/>
</dbReference>
<accession>M5FT75</accession>
<organism evidence="4 5">
    <name type="scientific">Dacryopinax primogenitus (strain DJM 731)</name>
    <name type="common">Brown rot fungus</name>
    <dbReference type="NCBI Taxonomy" id="1858805"/>
    <lineage>
        <taxon>Eukaryota</taxon>
        <taxon>Fungi</taxon>
        <taxon>Dikarya</taxon>
        <taxon>Basidiomycota</taxon>
        <taxon>Agaricomycotina</taxon>
        <taxon>Dacrymycetes</taxon>
        <taxon>Dacrymycetales</taxon>
        <taxon>Dacrymycetaceae</taxon>
        <taxon>Dacryopinax</taxon>
    </lineage>
</organism>
<keyword evidence="2" id="KW-0131">Cell cycle</keyword>
<evidence type="ECO:0000313" key="4">
    <source>
        <dbReference type="EMBL" id="EJU00801.1"/>
    </source>
</evidence>
<gene>
    <name evidence="4" type="ORF">DACRYDRAFT_81013</name>
</gene>
<comment type="similarity">
    <text evidence="1">Belongs to the SAPS family.</text>
</comment>
<feature type="region of interest" description="Disordered" evidence="3">
    <location>
        <begin position="497"/>
        <end position="535"/>
    </location>
</feature>
<dbReference type="PANTHER" id="PTHR12634">
    <property type="entry name" value="SIT4 YEAST -ASSOCIATING PROTEIN-RELATED"/>
    <property type="match status" value="1"/>
</dbReference>
<dbReference type="GO" id="GO:0019903">
    <property type="term" value="F:protein phosphatase binding"/>
    <property type="evidence" value="ECO:0007669"/>
    <property type="project" value="InterPro"/>
</dbReference>
<dbReference type="RefSeq" id="XP_040627698.1">
    <property type="nucleotide sequence ID" value="XM_040776487.1"/>
</dbReference>
<keyword evidence="5" id="KW-1185">Reference proteome</keyword>